<dbReference type="InterPro" id="IPR013785">
    <property type="entry name" value="Aldolase_TIM"/>
</dbReference>
<dbReference type="Pfam" id="PF00682">
    <property type="entry name" value="HMGL-like"/>
    <property type="match status" value="1"/>
</dbReference>
<dbReference type="PANTHER" id="PTHR43778">
    <property type="entry name" value="PYRUVATE CARBOXYLASE"/>
    <property type="match status" value="1"/>
</dbReference>
<dbReference type="PROSITE" id="PS00188">
    <property type="entry name" value="BIOTIN"/>
    <property type="match status" value="1"/>
</dbReference>
<feature type="domain" description="Lipoyl-binding" evidence="2">
    <location>
        <begin position="525"/>
        <end position="594"/>
    </location>
</feature>
<dbReference type="PROSITE" id="PS50968">
    <property type="entry name" value="BIOTINYL_LIPOYL"/>
    <property type="match status" value="1"/>
</dbReference>
<dbReference type="GO" id="GO:0005737">
    <property type="term" value="C:cytoplasm"/>
    <property type="evidence" value="ECO:0007669"/>
    <property type="project" value="TreeGrafter"/>
</dbReference>
<keyword evidence="5" id="KW-1185">Reference proteome</keyword>
<dbReference type="InterPro" id="IPR055268">
    <property type="entry name" value="PCB-like"/>
</dbReference>
<gene>
    <name evidence="4" type="primary">oadA</name>
    <name evidence="4" type="ORF">DSCW_57860</name>
</gene>
<evidence type="ECO:0000256" key="1">
    <source>
        <dbReference type="ARBA" id="ARBA00023267"/>
    </source>
</evidence>
<keyword evidence="1" id="KW-0092">Biotin</keyword>
<dbReference type="Pfam" id="PF00364">
    <property type="entry name" value="Biotin_lipoyl"/>
    <property type="match status" value="1"/>
</dbReference>
<organism evidence="4 5">
    <name type="scientific">Desulfosarcina widdelii</name>
    <dbReference type="NCBI Taxonomy" id="947919"/>
    <lineage>
        <taxon>Bacteria</taxon>
        <taxon>Pseudomonadati</taxon>
        <taxon>Thermodesulfobacteriota</taxon>
        <taxon>Desulfobacteria</taxon>
        <taxon>Desulfobacterales</taxon>
        <taxon>Desulfosarcinaceae</taxon>
        <taxon>Desulfosarcina</taxon>
    </lineage>
</organism>
<dbReference type="GO" id="GO:0006094">
    <property type="term" value="P:gluconeogenesis"/>
    <property type="evidence" value="ECO:0007669"/>
    <property type="project" value="TreeGrafter"/>
</dbReference>
<dbReference type="SUPFAM" id="SSF51230">
    <property type="entry name" value="Single hybrid motif"/>
    <property type="match status" value="1"/>
</dbReference>
<dbReference type="KEGG" id="dwd:DSCW_57860"/>
<dbReference type="RefSeq" id="WP_176603303.1">
    <property type="nucleotide sequence ID" value="NZ_AP021875.1"/>
</dbReference>
<dbReference type="CDD" id="cd07937">
    <property type="entry name" value="DRE_TIM_PC_TC_5S"/>
    <property type="match status" value="1"/>
</dbReference>
<evidence type="ECO:0000259" key="2">
    <source>
        <dbReference type="PROSITE" id="PS50968"/>
    </source>
</evidence>
<proteinExistence type="predicted"/>
<dbReference type="Gene3D" id="2.40.50.100">
    <property type="match status" value="1"/>
</dbReference>
<reference evidence="4 5" key="1">
    <citation type="submission" date="2019-11" db="EMBL/GenBank/DDBJ databases">
        <title>Comparative genomics of hydrocarbon-degrading Desulfosarcina strains.</title>
        <authorList>
            <person name="Watanabe M."/>
            <person name="Kojima H."/>
            <person name="Fukui M."/>
        </authorList>
    </citation>
    <scope>NUCLEOTIDE SEQUENCE [LARGE SCALE GENOMIC DNA]</scope>
    <source>
        <strain evidence="4 5">PP31</strain>
    </source>
</reference>
<dbReference type="PROSITE" id="PS50991">
    <property type="entry name" value="PYR_CT"/>
    <property type="match status" value="1"/>
</dbReference>
<dbReference type="InterPro" id="IPR000891">
    <property type="entry name" value="PYR_CT"/>
</dbReference>
<accession>A0A5K7ZDV2</accession>
<evidence type="ECO:0000313" key="4">
    <source>
        <dbReference type="EMBL" id="BBO78369.1"/>
    </source>
</evidence>
<dbReference type="SUPFAM" id="SSF51569">
    <property type="entry name" value="Aldolase"/>
    <property type="match status" value="1"/>
</dbReference>
<dbReference type="AlphaFoldDB" id="A0A5K7ZDV2"/>
<dbReference type="Gene3D" id="3.20.20.70">
    <property type="entry name" value="Aldolase class I"/>
    <property type="match status" value="1"/>
</dbReference>
<dbReference type="EMBL" id="AP021875">
    <property type="protein sequence ID" value="BBO78369.1"/>
    <property type="molecule type" value="Genomic_DNA"/>
</dbReference>
<evidence type="ECO:0000313" key="5">
    <source>
        <dbReference type="Proteomes" id="UP000427769"/>
    </source>
</evidence>
<dbReference type="PANTHER" id="PTHR43778:SF2">
    <property type="entry name" value="PYRUVATE CARBOXYLASE, MITOCHONDRIAL"/>
    <property type="match status" value="1"/>
</dbReference>
<dbReference type="InterPro" id="IPR001882">
    <property type="entry name" value="Biotin_BS"/>
</dbReference>
<dbReference type="Pfam" id="PF02436">
    <property type="entry name" value="PYC_OADA"/>
    <property type="match status" value="1"/>
</dbReference>
<evidence type="ECO:0000259" key="3">
    <source>
        <dbReference type="PROSITE" id="PS50991"/>
    </source>
</evidence>
<sequence>MKKIRFMDTSLRDGFQSVFGARALTDDFIPAVEAGVHAGIKHMEAGGGARFQALFMYCGESAFDMMDRFRAAAGPETHLQTLARGINVVALSAQPKDMIDLHAKMFKKHGMTHIRNFDALNDIRNLIYSGQCITNAGLHHQVVISMMELPPGCSGAHDAEFYIKTLRKILDSGLPFDSICFKDASGTSNPKKFYDTIKAARAIVGEDTILWAHTHETAGVGITQYKAAIEAGCDGVDLARSPLSGGTCQPDILSLWHALKDTDYTLDIDVSKIMSANRVLQDCLQDYFFPPESQKVSSEVILSPMPGGALTANTMMMRDTGTLDLYPDVIEAMSECVARGGFGTSVTPVSQFYFQQAYANVTQGAWKKITDGYGKMVLGYFGRTPVAPDPEIVRLAEEQMGKPVFKGDPLDVIEPGIPKARQILEKEGLPLTDENIFIVGALATPGGNKGLDFLKGKKPINVRKIGTETEVPAQNQASAVAPAAANEPADYTVTVDGKAYRVTVEPTTGEVKTVSPAPSAKPDNAVEVKVKLQGIVSEIYVAVGDRVNRGDTLVLLEAMKMETPVVAPCDGNVASIEVAKDDVVKPNQLVATIA</sequence>
<dbReference type="SUPFAM" id="SSF89000">
    <property type="entry name" value="post-HMGL domain-like"/>
    <property type="match status" value="1"/>
</dbReference>
<protein>
    <submittedName>
        <fullName evidence="4">Oxaloacetate decarboxylase subunit alpha</fullName>
    </submittedName>
</protein>
<dbReference type="CDD" id="cd06850">
    <property type="entry name" value="biotinyl_domain"/>
    <property type="match status" value="1"/>
</dbReference>
<dbReference type="Proteomes" id="UP000427769">
    <property type="component" value="Chromosome"/>
</dbReference>
<name>A0A5K7ZDV2_9BACT</name>
<dbReference type="InterPro" id="IPR003379">
    <property type="entry name" value="Carboxylase_cons_dom"/>
</dbReference>
<feature type="domain" description="Pyruvate carboxyltransferase" evidence="3">
    <location>
        <begin position="4"/>
        <end position="274"/>
    </location>
</feature>
<dbReference type="GO" id="GO:0004736">
    <property type="term" value="F:pyruvate carboxylase activity"/>
    <property type="evidence" value="ECO:0007669"/>
    <property type="project" value="UniProtKB-ARBA"/>
</dbReference>
<dbReference type="InterPro" id="IPR011053">
    <property type="entry name" value="Single_hybrid_motif"/>
</dbReference>
<dbReference type="InterPro" id="IPR000089">
    <property type="entry name" value="Biotin_lipoyl"/>
</dbReference>